<dbReference type="Proteomes" id="UP000243052">
    <property type="component" value="Chromosome iv"/>
</dbReference>
<keyword evidence="2" id="KW-1185">Reference proteome</keyword>
<dbReference type="InterPro" id="IPR029063">
    <property type="entry name" value="SAM-dependent_MTases_sf"/>
</dbReference>
<dbReference type="Pfam" id="PF11312">
    <property type="entry name" value="Methyltransf_34"/>
    <property type="match status" value="1"/>
</dbReference>
<dbReference type="GeneID" id="28723447"/>
<dbReference type="RefSeq" id="XP_017987205.1">
    <property type="nucleotide sequence ID" value="XM_018132217.1"/>
</dbReference>
<accession>A0A0X8HRM9</accession>
<name>A0A0X8HRM9_9SACH</name>
<gene>
    <name evidence="1" type="ORF">AW171_hschr42093</name>
</gene>
<dbReference type="InterPro" id="IPR021463">
    <property type="entry name" value="Methyltransf_34"/>
</dbReference>
<evidence type="ECO:0000313" key="1">
    <source>
        <dbReference type="EMBL" id="AMD20209.1"/>
    </source>
</evidence>
<dbReference type="AlphaFoldDB" id="A0A0X8HRM9"/>
<proteinExistence type="predicted"/>
<dbReference type="EMBL" id="CP014244">
    <property type="protein sequence ID" value="AMD20209.1"/>
    <property type="molecule type" value="Genomic_DNA"/>
</dbReference>
<organism evidence="1 2">
    <name type="scientific">Eremothecium sinecaudum</name>
    <dbReference type="NCBI Taxonomy" id="45286"/>
    <lineage>
        <taxon>Eukaryota</taxon>
        <taxon>Fungi</taxon>
        <taxon>Dikarya</taxon>
        <taxon>Ascomycota</taxon>
        <taxon>Saccharomycotina</taxon>
        <taxon>Saccharomycetes</taxon>
        <taxon>Saccharomycetales</taxon>
        <taxon>Saccharomycetaceae</taxon>
        <taxon>Eremothecium</taxon>
    </lineage>
</organism>
<dbReference type="OrthoDB" id="6419443at2759"/>
<protein>
    <submittedName>
        <fullName evidence="1">HDL535Cp</fullName>
    </submittedName>
</protein>
<dbReference type="Gene3D" id="3.40.50.150">
    <property type="entry name" value="Vaccinia Virus protein VP39"/>
    <property type="match status" value="1"/>
</dbReference>
<evidence type="ECO:0000313" key="2">
    <source>
        <dbReference type="Proteomes" id="UP000243052"/>
    </source>
</evidence>
<dbReference type="STRING" id="45286.A0A0X8HRM9"/>
<sequence length="343" mass="39197">MAPETSGKKSTVLPVHHKETLPPQQVLDFFKIVFSDELYGTHAENLQEIIQSVKSNLFNREYIAAFDSELKRSSYCCRWSSSRAVAYSSLFASLPSIKDVLSCANLDIDQNLASSLEALSLTKDEHGKSSQNNILCIGGGAGGELIAFANLFTLSRDFSSKFKKQTSQTRKTSLYVTVMDIADWSHCISRIDEVIGTHWLHDERKYFNVNFLNNDVLTMTHDDLKLSQMDLITSLFTTNELFLENRARALRLLQSFNNHCKPGCLLLIVESAGSFSHITIGTKKFPIQFLIDTVLLGKRGEEVDGHWDLVSQDDSLWYRVDEKYDYPLKLENMRFFYRLYRKK</sequence>
<reference evidence="1 2" key="1">
    <citation type="submission" date="2016-01" db="EMBL/GenBank/DDBJ databases">
        <title>Genome sequence of the yeast Holleya sinecauda.</title>
        <authorList>
            <person name="Dietrich F.S."/>
        </authorList>
    </citation>
    <scope>NUCLEOTIDE SEQUENCE [LARGE SCALE GENOMIC DNA]</scope>
    <source>
        <strain evidence="1 2">ATCC 58844</strain>
    </source>
</reference>
<dbReference type="SUPFAM" id="SSF53335">
    <property type="entry name" value="S-adenosyl-L-methionine-dependent methyltransferases"/>
    <property type="match status" value="1"/>
</dbReference>